<sequence>MTKLYRSLLYLSFIFLLSSCGSDHKEQKANTKAKDKSEEETPKERLNFDHIIGIRYTEVRRRFSNGLSFDKIGFQQEPSWILEFQSNDTVKAYSPVKKRMLPFFLMYDHGDVYNFAKEYFRIKKATKDSLVFQRLQVDRKQIDNGVKSDVNMIFYADSYIKNILKTTPGELQKPNSADTVFIRMLAEKSNQAPTDTSKTFAGRQPAQFISTSPLMKVEKKSTVDEFSGRTVAFDYLFPKYRIEIKKAYQDFAYDIKVIVDAQGNIHLVSFYNSLPELEESRRKIVKSIIDIYLRNLLKIVPGTTLGIPHSSEINLVVVGKKAGK</sequence>
<accession>A0A4U1CF42</accession>
<dbReference type="Proteomes" id="UP000307244">
    <property type="component" value="Unassembled WGS sequence"/>
</dbReference>
<dbReference type="RefSeq" id="WP_136836767.1">
    <property type="nucleotide sequence ID" value="NZ_SWBQ01000004.1"/>
</dbReference>
<dbReference type="EMBL" id="SWBQ01000004">
    <property type="protein sequence ID" value="TKC04947.1"/>
    <property type="molecule type" value="Genomic_DNA"/>
</dbReference>
<dbReference type="PROSITE" id="PS51257">
    <property type="entry name" value="PROKAR_LIPOPROTEIN"/>
    <property type="match status" value="1"/>
</dbReference>
<comment type="caution">
    <text evidence="1">The sequence shown here is derived from an EMBL/GenBank/DDBJ whole genome shotgun (WGS) entry which is preliminary data.</text>
</comment>
<name>A0A4U1CF42_9SPHI</name>
<evidence type="ECO:0008006" key="3">
    <source>
        <dbReference type="Google" id="ProtNLM"/>
    </source>
</evidence>
<protein>
    <recommendedName>
        <fullName evidence="3">Lipoprotein</fullName>
    </recommendedName>
</protein>
<reference evidence="1 2" key="1">
    <citation type="submission" date="2019-04" db="EMBL/GenBank/DDBJ databases">
        <title>Pedobacter sp. RP-3-15 sp. nov., isolated from Arctic soil.</title>
        <authorList>
            <person name="Dahal R.H."/>
            <person name="Kim D.-U."/>
        </authorList>
    </citation>
    <scope>NUCLEOTIDE SEQUENCE [LARGE SCALE GENOMIC DNA]</scope>
    <source>
        <strain evidence="1 2">RP-3-15</strain>
    </source>
</reference>
<gene>
    <name evidence="1" type="ORF">FA047_14345</name>
</gene>
<keyword evidence="2" id="KW-1185">Reference proteome</keyword>
<evidence type="ECO:0000313" key="2">
    <source>
        <dbReference type="Proteomes" id="UP000307244"/>
    </source>
</evidence>
<proteinExistence type="predicted"/>
<dbReference type="OrthoDB" id="787262at2"/>
<organism evidence="1 2">
    <name type="scientific">Pedobacter frigoris</name>
    <dbReference type="NCBI Taxonomy" id="2571272"/>
    <lineage>
        <taxon>Bacteria</taxon>
        <taxon>Pseudomonadati</taxon>
        <taxon>Bacteroidota</taxon>
        <taxon>Sphingobacteriia</taxon>
        <taxon>Sphingobacteriales</taxon>
        <taxon>Sphingobacteriaceae</taxon>
        <taxon>Pedobacter</taxon>
    </lineage>
</organism>
<evidence type="ECO:0000313" key="1">
    <source>
        <dbReference type="EMBL" id="TKC04947.1"/>
    </source>
</evidence>
<dbReference type="AlphaFoldDB" id="A0A4U1CF42"/>